<evidence type="ECO:0000256" key="1">
    <source>
        <dbReference type="ARBA" id="ARBA00004651"/>
    </source>
</evidence>
<evidence type="ECO:0000256" key="4">
    <source>
        <dbReference type="ARBA" id="ARBA00022475"/>
    </source>
</evidence>
<dbReference type="InterPro" id="IPR048279">
    <property type="entry name" value="MdtK-like"/>
</dbReference>
<evidence type="ECO:0000313" key="9">
    <source>
        <dbReference type="EMBL" id="MCG4618175.1"/>
    </source>
</evidence>
<feature type="transmembrane region" description="Helical" evidence="8">
    <location>
        <begin position="274"/>
        <end position="293"/>
    </location>
</feature>
<gene>
    <name evidence="9" type="ORF">L0M99_06675</name>
</gene>
<dbReference type="GO" id="GO:0005886">
    <property type="term" value="C:plasma membrane"/>
    <property type="evidence" value="ECO:0007669"/>
    <property type="project" value="UniProtKB-SubCell"/>
</dbReference>
<comment type="similarity">
    <text evidence="2">Belongs to the multi antimicrobial extrusion (MATE) (TC 2.A.66.1) family.</text>
</comment>
<evidence type="ECO:0000256" key="2">
    <source>
        <dbReference type="ARBA" id="ARBA00010199"/>
    </source>
</evidence>
<keyword evidence="7 8" id="KW-0472">Membrane</keyword>
<dbReference type="NCBIfam" id="TIGR00797">
    <property type="entry name" value="matE"/>
    <property type="match status" value="1"/>
</dbReference>
<name>A0AAJ1EY46_9ACTO</name>
<dbReference type="Proteomes" id="UP001200537">
    <property type="component" value="Unassembled WGS sequence"/>
</dbReference>
<dbReference type="AlphaFoldDB" id="A0AAJ1EY46"/>
<evidence type="ECO:0000256" key="3">
    <source>
        <dbReference type="ARBA" id="ARBA00022448"/>
    </source>
</evidence>
<dbReference type="InterPro" id="IPR002528">
    <property type="entry name" value="MATE_fam"/>
</dbReference>
<keyword evidence="5 8" id="KW-0812">Transmembrane</keyword>
<dbReference type="PANTHER" id="PTHR42893">
    <property type="entry name" value="PROTEIN DETOXIFICATION 44, CHLOROPLASTIC-RELATED"/>
    <property type="match status" value="1"/>
</dbReference>
<organism evidence="9 10">
    <name type="scientific">Varibaculum cambriense</name>
    <dbReference type="NCBI Taxonomy" id="184870"/>
    <lineage>
        <taxon>Bacteria</taxon>
        <taxon>Bacillati</taxon>
        <taxon>Actinomycetota</taxon>
        <taxon>Actinomycetes</taxon>
        <taxon>Actinomycetales</taxon>
        <taxon>Actinomycetaceae</taxon>
        <taxon>Varibaculum</taxon>
    </lineage>
</organism>
<feature type="transmembrane region" description="Helical" evidence="8">
    <location>
        <begin position="343"/>
        <end position="367"/>
    </location>
</feature>
<feature type="transmembrane region" description="Helical" evidence="8">
    <location>
        <begin position="314"/>
        <end position="337"/>
    </location>
</feature>
<feature type="transmembrane region" description="Helical" evidence="8">
    <location>
        <begin position="188"/>
        <end position="211"/>
    </location>
</feature>
<dbReference type="Pfam" id="PF01554">
    <property type="entry name" value="MatE"/>
    <property type="match status" value="2"/>
</dbReference>
<dbReference type="PANTHER" id="PTHR42893:SF46">
    <property type="entry name" value="PROTEIN DETOXIFICATION 44, CHLOROPLASTIC"/>
    <property type="match status" value="1"/>
</dbReference>
<dbReference type="InterPro" id="IPR044644">
    <property type="entry name" value="DinF-like"/>
</dbReference>
<feature type="transmembrane region" description="Helical" evidence="8">
    <location>
        <begin position="379"/>
        <end position="400"/>
    </location>
</feature>
<sequence length="437" mass="45893">MEKPKKTSLNRQVLALALPALGSLIAEPLLRMADSILVGHVGTPDLAGLAIGSTVLTLVVGICVFLAYTTTAVTGRAIGAGKRAEGLRLGIQGMWLGALLGGALAIVLIVFAPQIIGLFEAETQVADLARRYLIVSAPGLVAMLSVLAANGVLRGLLDTRTPLLVTTSAAILNVPVSAFLIFGCSLGVAGAGAGTAICQFFMAIWLWIVVVKKLRAERVSARPDIQLIFHSGMHGLPLVLRSLFLQAAIVVTTWQAARLGAATLAGYQILKTLWTLAAFGLDALAIAAQALLANALGEGEERKIRVLIAQLNRWALGFGTLIGLVFAATSSFSPHLFTADPELLSVCVPAIIVVGLMQPLAALTYIYDGYLIGADDTKYLAKAMAIVFAIYLPAILLAGLLPEGAWGLAGLWAIYGLVFIGGRAASLWLRIRTDAWL</sequence>
<comment type="subcellular location">
    <subcellularLocation>
        <location evidence="1">Cell membrane</location>
        <topology evidence="1">Multi-pass membrane protein</topology>
    </subcellularLocation>
</comment>
<evidence type="ECO:0000313" key="10">
    <source>
        <dbReference type="Proteomes" id="UP001200537"/>
    </source>
</evidence>
<comment type="caution">
    <text evidence="9">The sequence shown here is derived from an EMBL/GenBank/DDBJ whole genome shotgun (WGS) entry which is preliminary data.</text>
</comment>
<feature type="transmembrane region" description="Helical" evidence="8">
    <location>
        <begin position="232"/>
        <end position="254"/>
    </location>
</feature>
<keyword evidence="4" id="KW-1003">Cell membrane</keyword>
<feature type="transmembrane region" description="Helical" evidence="8">
    <location>
        <begin position="89"/>
        <end position="112"/>
    </location>
</feature>
<proteinExistence type="inferred from homology"/>
<dbReference type="GO" id="GO:0015297">
    <property type="term" value="F:antiporter activity"/>
    <property type="evidence" value="ECO:0007669"/>
    <property type="project" value="InterPro"/>
</dbReference>
<evidence type="ECO:0000256" key="8">
    <source>
        <dbReference type="SAM" id="Phobius"/>
    </source>
</evidence>
<reference evidence="9" key="1">
    <citation type="submission" date="2022-01" db="EMBL/GenBank/DDBJ databases">
        <title>Collection of gut derived symbiotic bacterial strains cultured from healthy donors.</title>
        <authorList>
            <person name="Lin H."/>
            <person name="Kohout C."/>
            <person name="Waligurski E."/>
            <person name="Pamer E.G."/>
        </authorList>
    </citation>
    <scope>NUCLEOTIDE SEQUENCE</scope>
    <source>
        <strain evidence="9">DFI.7.46</strain>
    </source>
</reference>
<dbReference type="PIRSF" id="PIRSF006603">
    <property type="entry name" value="DinF"/>
    <property type="match status" value="1"/>
</dbReference>
<dbReference type="EMBL" id="JAKNHJ010000012">
    <property type="protein sequence ID" value="MCG4618175.1"/>
    <property type="molecule type" value="Genomic_DNA"/>
</dbReference>
<keyword evidence="6 8" id="KW-1133">Transmembrane helix</keyword>
<dbReference type="RefSeq" id="WP_238128155.1">
    <property type="nucleotide sequence ID" value="NZ_JAKNHJ010000012.1"/>
</dbReference>
<feature type="transmembrane region" description="Helical" evidence="8">
    <location>
        <begin position="406"/>
        <end position="429"/>
    </location>
</feature>
<evidence type="ECO:0000256" key="6">
    <source>
        <dbReference type="ARBA" id="ARBA00022989"/>
    </source>
</evidence>
<protein>
    <submittedName>
        <fullName evidence="9">MATE family efflux transporter</fullName>
    </submittedName>
</protein>
<feature type="transmembrane region" description="Helical" evidence="8">
    <location>
        <begin position="163"/>
        <end position="182"/>
    </location>
</feature>
<feature type="transmembrane region" description="Helical" evidence="8">
    <location>
        <begin position="46"/>
        <end position="68"/>
    </location>
</feature>
<accession>A0AAJ1EY46</accession>
<evidence type="ECO:0000256" key="5">
    <source>
        <dbReference type="ARBA" id="ARBA00022692"/>
    </source>
</evidence>
<feature type="transmembrane region" description="Helical" evidence="8">
    <location>
        <begin position="132"/>
        <end position="151"/>
    </location>
</feature>
<evidence type="ECO:0000256" key="7">
    <source>
        <dbReference type="ARBA" id="ARBA00023136"/>
    </source>
</evidence>
<dbReference type="GO" id="GO:0042910">
    <property type="term" value="F:xenobiotic transmembrane transporter activity"/>
    <property type="evidence" value="ECO:0007669"/>
    <property type="project" value="InterPro"/>
</dbReference>
<keyword evidence="3" id="KW-0813">Transport</keyword>